<feature type="domain" description="Major facilitator superfamily associated" evidence="6">
    <location>
        <begin position="13"/>
        <end position="359"/>
    </location>
</feature>
<feature type="transmembrane region" description="Helical" evidence="5">
    <location>
        <begin position="67"/>
        <end position="88"/>
    </location>
</feature>
<dbReference type="InterPro" id="IPR036259">
    <property type="entry name" value="MFS_trans_sf"/>
</dbReference>
<reference evidence="7 8" key="2">
    <citation type="submission" date="2014-03" db="EMBL/GenBank/DDBJ databases">
        <title>The Genome Sequence of Anncaliia algerae insect isolate PRA339.</title>
        <authorList>
            <consortium name="The Broad Institute Genome Sequencing Platform"/>
            <consortium name="The Broad Institute Genome Sequencing Center for Infectious Disease"/>
            <person name="Cuomo C."/>
            <person name="Becnel J."/>
            <person name="Sanscrainte N."/>
            <person name="Walker B."/>
            <person name="Young S.K."/>
            <person name="Zeng Q."/>
            <person name="Gargeya S."/>
            <person name="Fitzgerald M."/>
            <person name="Haas B."/>
            <person name="Abouelleil A."/>
            <person name="Alvarado L."/>
            <person name="Arachchi H.M."/>
            <person name="Berlin A.M."/>
            <person name="Chapman S.B."/>
            <person name="Dewar J."/>
            <person name="Goldberg J."/>
            <person name="Griggs A."/>
            <person name="Gujja S."/>
            <person name="Hansen M."/>
            <person name="Howarth C."/>
            <person name="Imamovic A."/>
            <person name="Larimer J."/>
            <person name="McCowan C."/>
            <person name="Murphy C."/>
            <person name="Neiman D."/>
            <person name="Pearson M."/>
            <person name="Priest M."/>
            <person name="Roberts A."/>
            <person name="Saif S."/>
            <person name="Shea T."/>
            <person name="Sisk P."/>
            <person name="Sykes S."/>
            <person name="Wortman J."/>
            <person name="Nusbaum C."/>
            <person name="Birren B."/>
        </authorList>
    </citation>
    <scope>NUCLEOTIDE SEQUENCE [LARGE SCALE GENOMIC DNA]</scope>
    <source>
        <strain evidence="7 8">PRA339</strain>
    </source>
</reference>
<feature type="transmembrane region" description="Helical" evidence="5">
    <location>
        <begin position="300"/>
        <end position="321"/>
    </location>
</feature>
<keyword evidence="8" id="KW-1185">Reference proteome</keyword>
<evidence type="ECO:0000256" key="1">
    <source>
        <dbReference type="ARBA" id="ARBA00004141"/>
    </source>
</evidence>
<dbReference type="Gene3D" id="1.20.1250.20">
    <property type="entry name" value="MFS general substrate transporter like domains"/>
    <property type="match status" value="2"/>
</dbReference>
<dbReference type="EMBL" id="KK365166">
    <property type="protein sequence ID" value="KCZ80712.1"/>
    <property type="molecule type" value="Genomic_DNA"/>
</dbReference>
<reference evidence="8" key="1">
    <citation type="submission" date="2013-02" db="EMBL/GenBank/DDBJ databases">
        <authorList>
            <consortium name="The Broad Institute Genome Sequencing Platform"/>
            <person name="Cuomo C."/>
            <person name="Becnel J."/>
            <person name="Sanscrainte N."/>
            <person name="Walker B."/>
            <person name="Young S.K."/>
            <person name="Zeng Q."/>
            <person name="Gargeya S."/>
            <person name="Fitzgerald M."/>
            <person name="Haas B."/>
            <person name="Abouelleil A."/>
            <person name="Alvarado L."/>
            <person name="Arachchi H.M."/>
            <person name="Berlin A.M."/>
            <person name="Chapman S.B."/>
            <person name="Dewar J."/>
            <person name="Goldberg J."/>
            <person name="Griggs A."/>
            <person name="Gujja S."/>
            <person name="Hansen M."/>
            <person name="Howarth C."/>
            <person name="Imamovic A."/>
            <person name="Larimer J."/>
            <person name="McCowan C."/>
            <person name="Murphy C."/>
            <person name="Neiman D."/>
            <person name="Pearson M."/>
            <person name="Priest M."/>
            <person name="Roberts A."/>
            <person name="Saif S."/>
            <person name="Shea T."/>
            <person name="Sisk P."/>
            <person name="Sykes S."/>
            <person name="Wortman J."/>
            <person name="Nusbaum C."/>
            <person name="Birren B."/>
        </authorList>
    </citation>
    <scope>NUCLEOTIDE SEQUENCE [LARGE SCALE GENOMIC DNA]</scope>
    <source>
        <strain evidence="8">PRA339</strain>
    </source>
</reference>
<evidence type="ECO:0000313" key="7">
    <source>
        <dbReference type="EMBL" id="KCZ80712.1"/>
    </source>
</evidence>
<feature type="transmembrane region" description="Helical" evidence="5">
    <location>
        <begin position="366"/>
        <end position="389"/>
    </location>
</feature>
<dbReference type="SUPFAM" id="SSF103473">
    <property type="entry name" value="MFS general substrate transporter"/>
    <property type="match status" value="1"/>
</dbReference>
<evidence type="ECO:0000256" key="3">
    <source>
        <dbReference type="ARBA" id="ARBA00022989"/>
    </source>
</evidence>
<dbReference type="HOGENOM" id="CLU_626948_0_0_1"/>
<dbReference type="Pfam" id="PF12832">
    <property type="entry name" value="MFS_1_like"/>
    <property type="match status" value="1"/>
</dbReference>
<dbReference type="VEuPathDB" id="MicrosporidiaDB:H312_01875"/>
<evidence type="ECO:0000313" key="8">
    <source>
        <dbReference type="Proteomes" id="UP000030655"/>
    </source>
</evidence>
<dbReference type="OrthoDB" id="2187074at2759"/>
<feature type="transmembrane region" description="Helical" evidence="5">
    <location>
        <begin position="203"/>
        <end position="221"/>
    </location>
</feature>
<keyword evidence="2 5" id="KW-0812">Transmembrane</keyword>
<proteinExistence type="predicted"/>
<evidence type="ECO:0000256" key="4">
    <source>
        <dbReference type="ARBA" id="ARBA00023136"/>
    </source>
</evidence>
<comment type="subcellular location">
    <subcellularLocation>
        <location evidence="1">Membrane</location>
        <topology evidence="1">Multi-pass membrane protein</topology>
    </subcellularLocation>
</comment>
<dbReference type="GO" id="GO:0016020">
    <property type="term" value="C:membrane"/>
    <property type="evidence" value="ECO:0007669"/>
    <property type="project" value="UniProtKB-SubCell"/>
</dbReference>
<feature type="transmembrane region" description="Helical" evidence="5">
    <location>
        <begin position="276"/>
        <end position="294"/>
    </location>
</feature>
<evidence type="ECO:0000256" key="5">
    <source>
        <dbReference type="SAM" id="Phobius"/>
    </source>
</evidence>
<feature type="transmembrane region" description="Helical" evidence="5">
    <location>
        <begin position="6"/>
        <end position="22"/>
    </location>
</feature>
<feature type="transmembrane region" description="Helical" evidence="5">
    <location>
        <begin position="342"/>
        <end position="360"/>
    </location>
</feature>
<gene>
    <name evidence="7" type="ORF">H312_01875</name>
</gene>
<organism evidence="7 8">
    <name type="scientific">Anncaliia algerae PRA339</name>
    <dbReference type="NCBI Taxonomy" id="1288291"/>
    <lineage>
        <taxon>Eukaryota</taxon>
        <taxon>Fungi</taxon>
        <taxon>Fungi incertae sedis</taxon>
        <taxon>Microsporidia</taxon>
        <taxon>Tubulinosematoidea</taxon>
        <taxon>Tubulinosematidae</taxon>
        <taxon>Anncaliia</taxon>
    </lineage>
</organism>
<accession>A0A059F0S3</accession>
<dbReference type="InterPro" id="IPR024989">
    <property type="entry name" value="MFS_assoc_dom"/>
</dbReference>
<keyword evidence="3 5" id="KW-1133">Transmembrane helix</keyword>
<evidence type="ECO:0000259" key="6">
    <source>
        <dbReference type="Pfam" id="PF12832"/>
    </source>
</evidence>
<protein>
    <recommendedName>
        <fullName evidence="6">Major facilitator superfamily associated domain-containing protein</fullName>
    </recommendedName>
</protein>
<dbReference type="Proteomes" id="UP000030655">
    <property type="component" value="Unassembled WGS sequence"/>
</dbReference>
<feature type="transmembrane region" description="Helical" evidence="5">
    <location>
        <begin position="163"/>
        <end position="183"/>
    </location>
</feature>
<name>A0A059F0S3_9MICR</name>
<sequence>MKYVLLGVFIGNFFTYAAIYSVHNYISQIIKSNTSLCNRHIALLNSYDVLKILSAYFFGMIGDKFRIRYLVCIFSLIFYVLTMHYITYYVNDSKLRFKTIFFDLLLKFFNTGIIPLIEVMTVNVAAYNPNIWCYSILRLSLVFGRTAGHLIPKYIEDSDVGRYLGLRYFAMCAVPVLLTLHFFTRDIEKKKEMEGGKETLKENLKAIIFSQYFLILLFMVFQGVHRTCTSSFQTIFTRQVSGKKNESNVYVFRTLPEVVADLACPLFEKRFGCLNLVYFGASLGILRALIYSFVTTDFFWLFYFAEIPKAFFSCFVCYGVTKLSKLYNPMERTATAQAFYSGMYNGLAPCITGIIGFFTLKDDTVGSLRTLFLVTAFIGVSGYVFSFFIKNKKF</sequence>
<evidence type="ECO:0000256" key="2">
    <source>
        <dbReference type="ARBA" id="ARBA00022692"/>
    </source>
</evidence>
<keyword evidence="4 5" id="KW-0472">Membrane</keyword>
<dbReference type="AlphaFoldDB" id="A0A059F0S3"/>
<feature type="transmembrane region" description="Helical" evidence="5">
    <location>
        <begin position="100"/>
        <end position="117"/>
    </location>
</feature>